<dbReference type="InterPro" id="IPR036047">
    <property type="entry name" value="F-box-like_dom_sf"/>
</dbReference>
<gene>
    <name evidence="1" type="ORF">PVAP13_9NG418900</name>
</gene>
<protein>
    <recommendedName>
        <fullName evidence="3">F-box domain-containing protein</fullName>
    </recommendedName>
</protein>
<keyword evidence="2" id="KW-1185">Reference proteome</keyword>
<dbReference type="EMBL" id="CM029054">
    <property type="protein sequence ID" value="KAG2538818.1"/>
    <property type="molecule type" value="Genomic_DNA"/>
</dbReference>
<dbReference type="SUPFAM" id="SSF81383">
    <property type="entry name" value="F-box domain"/>
    <property type="match status" value="1"/>
</dbReference>
<evidence type="ECO:0000313" key="1">
    <source>
        <dbReference type="EMBL" id="KAG2538818.1"/>
    </source>
</evidence>
<evidence type="ECO:0000313" key="2">
    <source>
        <dbReference type="Proteomes" id="UP000823388"/>
    </source>
</evidence>
<dbReference type="PANTHER" id="PTHR34791:SF1">
    <property type="entry name" value="OS02G0272100 PROTEIN"/>
    <property type="match status" value="1"/>
</dbReference>
<accession>A0A8T0MQ59</accession>
<name>A0A8T0MQ59_PANVG</name>
<organism evidence="1 2">
    <name type="scientific">Panicum virgatum</name>
    <name type="common">Blackwell switchgrass</name>
    <dbReference type="NCBI Taxonomy" id="38727"/>
    <lineage>
        <taxon>Eukaryota</taxon>
        <taxon>Viridiplantae</taxon>
        <taxon>Streptophyta</taxon>
        <taxon>Embryophyta</taxon>
        <taxon>Tracheophyta</taxon>
        <taxon>Spermatophyta</taxon>
        <taxon>Magnoliopsida</taxon>
        <taxon>Liliopsida</taxon>
        <taxon>Poales</taxon>
        <taxon>Poaceae</taxon>
        <taxon>PACMAD clade</taxon>
        <taxon>Panicoideae</taxon>
        <taxon>Panicodae</taxon>
        <taxon>Paniceae</taxon>
        <taxon>Panicinae</taxon>
        <taxon>Panicum</taxon>
        <taxon>Panicum sect. Hiantes</taxon>
    </lineage>
</organism>
<reference evidence="1" key="1">
    <citation type="submission" date="2020-05" db="EMBL/GenBank/DDBJ databases">
        <title>WGS assembly of Panicum virgatum.</title>
        <authorList>
            <person name="Lovell J.T."/>
            <person name="Jenkins J."/>
            <person name="Shu S."/>
            <person name="Juenger T.E."/>
            <person name="Schmutz J."/>
        </authorList>
    </citation>
    <scope>NUCLEOTIDE SEQUENCE</scope>
    <source>
        <strain evidence="1">AP13</strain>
    </source>
</reference>
<dbReference type="PANTHER" id="PTHR34791">
    <property type="entry name" value="OS02G0272100 PROTEIN"/>
    <property type="match status" value="1"/>
</dbReference>
<proteinExistence type="predicted"/>
<dbReference type="Proteomes" id="UP000823388">
    <property type="component" value="Chromosome 9N"/>
</dbReference>
<sequence length="293" mass="33027">MPKCSPIHKVTDDARWAAEDLFGRLCIVAHAAFLYAGFHPSSEALDKTAVVLRLYRPWGRNRRGRAHMELRAYAVTASGGGRYMERRERLGPAALEAILSGGVDDTARALRAPPGSAGDGEGLWKLLADRICRGLFVYACDANGVPVMPDFASLPGDVKRAILEKLEDGKDLAVAEAVSKELRNLVAGRDSDLWKAMYEAIVSFCPSYYFRKRPIRDENKNMSRIRWKERYVKARRSMSSCLLERQQSEPNQMPHQIISPIDPRTIRETMILLGRIPRSRRSAGPKKRSYRKV</sequence>
<dbReference type="AlphaFoldDB" id="A0A8T0MQ59"/>
<evidence type="ECO:0008006" key="3">
    <source>
        <dbReference type="Google" id="ProtNLM"/>
    </source>
</evidence>
<comment type="caution">
    <text evidence="1">The sequence shown here is derived from an EMBL/GenBank/DDBJ whole genome shotgun (WGS) entry which is preliminary data.</text>
</comment>